<evidence type="ECO:0000313" key="2">
    <source>
        <dbReference type="EMBL" id="KAF2015373.1"/>
    </source>
</evidence>
<dbReference type="SUPFAM" id="SSF51735">
    <property type="entry name" value="NAD(P)-binding Rossmann-fold domains"/>
    <property type="match status" value="1"/>
</dbReference>
<dbReference type="InterPro" id="IPR013149">
    <property type="entry name" value="ADH-like_C"/>
</dbReference>
<dbReference type="Pfam" id="PF08240">
    <property type="entry name" value="ADH_N"/>
    <property type="match status" value="1"/>
</dbReference>
<organism evidence="2 3">
    <name type="scientific">Aaosphaeria arxii CBS 175.79</name>
    <dbReference type="NCBI Taxonomy" id="1450172"/>
    <lineage>
        <taxon>Eukaryota</taxon>
        <taxon>Fungi</taxon>
        <taxon>Dikarya</taxon>
        <taxon>Ascomycota</taxon>
        <taxon>Pezizomycotina</taxon>
        <taxon>Dothideomycetes</taxon>
        <taxon>Pleosporomycetidae</taxon>
        <taxon>Pleosporales</taxon>
        <taxon>Pleosporales incertae sedis</taxon>
        <taxon>Aaosphaeria</taxon>
    </lineage>
</organism>
<dbReference type="GO" id="GO:0016491">
    <property type="term" value="F:oxidoreductase activity"/>
    <property type="evidence" value="ECO:0007669"/>
    <property type="project" value="InterPro"/>
</dbReference>
<dbReference type="Pfam" id="PF00107">
    <property type="entry name" value="ADH_zinc_N"/>
    <property type="match status" value="1"/>
</dbReference>
<evidence type="ECO:0000259" key="1">
    <source>
        <dbReference type="SMART" id="SM00829"/>
    </source>
</evidence>
<gene>
    <name evidence="2" type="ORF">BU24DRAFT_441135</name>
</gene>
<dbReference type="CDD" id="cd08276">
    <property type="entry name" value="MDR7"/>
    <property type="match status" value="1"/>
</dbReference>
<dbReference type="PANTHER" id="PTHR45033:SF2">
    <property type="entry name" value="ZINC-TYPE ALCOHOL DEHYDROGENASE-LIKE PROTEIN C1773.06C"/>
    <property type="match status" value="1"/>
</dbReference>
<accession>A0A6A5XR10</accession>
<dbReference type="InterPro" id="IPR036291">
    <property type="entry name" value="NAD(P)-bd_dom_sf"/>
</dbReference>
<dbReference type="InterPro" id="IPR020843">
    <property type="entry name" value="ER"/>
</dbReference>
<feature type="domain" description="Enoyl reductase (ER)" evidence="1">
    <location>
        <begin position="14"/>
        <end position="345"/>
    </location>
</feature>
<dbReference type="GeneID" id="54287816"/>
<dbReference type="Gene3D" id="3.40.50.720">
    <property type="entry name" value="NAD(P)-binding Rossmann-like Domain"/>
    <property type="match status" value="1"/>
</dbReference>
<dbReference type="AlphaFoldDB" id="A0A6A5XR10"/>
<dbReference type="SUPFAM" id="SSF50129">
    <property type="entry name" value="GroES-like"/>
    <property type="match status" value="1"/>
</dbReference>
<dbReference type="Proteomes" id="UP000799778">
    <property type="component" value="Unassembled WGS sequence"/>
</dbReference>
<dbReference type="InterPro" id="IPR011032">
    <property type="entry name" value="GroES-like_sf"/>
</dbReference>
<dbReference type="PANTHER" id="PTHR45033">
    <property type="match status" value="1"/>
</dbReference>
<protein>
    <submittedName>
        <fullName evidence="2">NAD(P)-binding protein</fullName>
    </submittedName>
</protein>
<dbReference type="SMART" id="SM00829">
    <property type="entry name" value="PKS_ER"/>
    <property type="match status" value="1"/>
</dbReference>
<dbReference type="InterPro" id="IPR013154">
    <property type="entry name" value="ADH-like_N"/>
</dbReference>
<reference evidence="2" key="1">
    <citation type="journal article" date="2020" name="Stud. Mycol.">
        <title>101 Dothideomycetes genomes: a test case for predicting lifestyles and emergence of pathogens.</title>
        <authorList>
            <person name="Haridas S."/>
            <person name="Albert R."/>
            <person name="Binder M."/>
            <person name="Bloem J."/>
            <person name="Labutti K."/>
            <person name="Salamov A."/>
            <person name="Andreopoulos B."/>
            <person name="Baker S."/>
            <person name="Barry K."/>
            <person name="Bills G."/>
            <person name="Bluhm B."/>
            <person name="Cannon C."/>
            <person name="Castanera R."/>
            <person name="Culley D."/>
            <person name="Daum C."/>
            <person name="Ezra D."/>
            <person name="Gonzalez J."/>
            <person name="Henrissat B."/>
            <person name="Kuo A."/>
            <person name="Liang C."/>
            <person name="Lipzen A."/>
            <person name="Lutzoni F."/>
            <person name="Magnuson J."/>
            <person name="Mondo S."/>
            <person name="Nolan M."/>
            <person name="Ohm R."/>
            <person name="Pangilinan J."/>
            <person name="Park H.-J."/>
            <person name="Ramirez L."/>
            <person name="Alfaro M."/>
            <person name="Sun H."/>
            <person name="Tritt A."/>
            <person name="Yoshinaga Y."/>
            <person name="Zwiers L.-H."/>
            <person name="Turgeon B."/>
            <person name="Goodwin S."/>
            <person name="Spatafora J."/>
            <person name="Crous P."/>
            <person name="Grigoriev I."/>
        </authorList>
    </citation>
    <scope>NUCLEOTIDE SEQUENCE</scope>
    <source>
        <strain evidence="2">CBS 175.79</strain>
    </source>
</reference>
<keyword evidence="3" id="KW-1185">Reference proteome</keyword>
<dbReference type="EMBL" id="ML978069">
    <property type="protein sequence ID" value="KAF2015373.1"/>
    <property type="molecule type" value="Genomic_DNA"/>
</dbReference>
<dbReference type="OrthoDB" id="3509362at2759"/>
<evidence type="ECO:0000313" key="3">
    <source>
        <dbReference type="Proteomes" id="UP000799778"/>
    </source>
</evidence>
<dbReference type="Gene3D" id="3.90.180.10">
    <property type="entry name" value="Medium-chain alcohol dehydrogenases, catalytic domain"/>
    <property type="match status" value="1"/>
</dbReference>
<dbReference type="InterPro" id="IPR052711">
    <property type="entry name" value="Zinc_ADH-like"/>
</dbReference>
<dbReference type="RefSeq" id="XP_033383712.1">
    <property type="nucleotide sequence ID" value="XM_033530419.1"/>
</dbReference>
<sequence length="348" mass="37367">MTDQHTVYRLSHRKDFSGITAHQEDIPTPQPHEVLIQVRNVALNYRDISIATSRYVSPVKENLIPCSDLAGSIAALGSAVTDFSLGDRVVAAFDPTILYGPRQGLGAGLGGMVDGVLRAFVALPSTCVVRIPEDEGEQRWGEWASLVCTGVTAWNALFGNVPLMPGQSVLCQGTGGVSITALVFAKAAGATVIVTSSSDEKLEMVKRRFGADHTVNYETSPDWAEDALRITKGRGVDFVIENCGSGTISQSLKAVAYGGIVACIGFLSPAKQEDMPDVAKLALLKGAVVRGIQVGSKQMLEDVVRFVAARNLRIPIDREFGFSREEVVRAYEYVRSGKHVGKVCIKVS</sequence>
<name>A0A6A5XR10_9PLEO</name>
<proteinExistence type="predicted"/>